<dbReference type="RefSeq" id="WP_112159059.1">
    <property type="nucleotide sequence ID" value="NZ_QKRX01000006.1"/>
</dbReference>
<dbReference type="Gene3D" id="1.10.3880.10">
    <property type="entry name" value="Fe(II) trafficking protein YggX"/>
    <property type="match status" value="1"/>
</dbReference>
<dbReference type="PANTHER" id="PTHR36965">
    <property type="entry name" value="FE(2+)-TRAFFICKING PROTEIN-RELATED"/>
    <property type="match status" value="1"/>
</dbReference>
<dbReference type="SUPFAM" id="SSF111148">
    <property type="entry name" value="YggX-like"/>
    <property type="match status" value="1"/>
</dbReference>
<dbReference type="EMBL" id="QKRX01000006">
    <property type="protein sequence ID" value="RAU17972.1"/>
    <property type="molecule type" value="Genomic_DNA"/>
</dbReference>
<protein>
    <recommendedName>
        <fullName evidence="4 5">Probable Fe(2+)-trafficking protein</fullName>
    </recommendedName>
</protein>
<dbReference type="OrthoDB" id="9804318at2"/>
<dbReference type="AlphaFoldDB" id="A0A364NLM8"/>
<evidence type="ECO:0000256" key="1">
    <source>
        <dbReference type="ARBA" id="ARBA00023004"/>
    </source>
</evidence>
<evidence type="ECO:0000313" key="7">
    <source>
        <dbReference type="Proteomes" id="UP000250744"/>
    </source>
</evidence>
<dbReference type="FunFam" id="1.10.3880.10:FF:000001">
    <property type="entry name" value="Probable Fe(2+)-trafficking protein"/>
    <property type="match status" value="1"/>
</dbReference>
<gene>
    <name evidence="6" type="ORF">DN062_09265</name>
</gene>
<keyword evidence="7" id="KW-1185">Reference proteome</keyword>
<organism evidence="6 7">
    <name type="scientific">Nitrincola tibetensis</name>
    <dbReference type="NCBI Taxonomy" id="2219697"/>
    <lineage>
        <taxon>Bacteria</taxon>
        <taxon>Pseudomonadati</taxon>
        <taxon>Pseudomonadota</taxon>
        <taxon>Gammaproteobacteria</taxon>
        <taxon>Oceanospirillales</taxon>
        <taxon>Oceanospirillaceae</taxon>
        <taxon>Nitrincola</taxon>
    </lineage>
</organism>
<accession>A0A364NLM8</accession>
<evidence type="ECO:0000256" key="5">
    <source>
        <dbReference type="HAMAP-Rule" id="MF_00686"/>
    </source>
</evidence>
<dbReference type="GO" id="GO:0005506">
    <property type="term" value="F:iron ion binding"/>
    <property type="evidence" value="ECO:0007669"/>
    <property type="project" value="UniProtKB-UniRule"/>
</dbReference>
<dbReference type="HAMAP" id="MF_00686">
    <property type="entry name" value="Fe_traffic_YggX"/>
    <property type="match status" value="1"/>
</dbReference>
<dbReference type="PANTHER" id="PTHR36965:SF1">
    <property type="entry name" value="FE(2+)-TRAFFICKING PROTEIN-RELATED"/>
    <property type="match status" value="1"/>
</dbReference>
<dbReference type="NCBIfam" id="NF003817">
    <property type="entry name" value="PRK05408.1"/>
    <property type="match status" value="1"/>
</dbReference>
<evidence type="ECO:0000256" key="3">
    <source>
        <dbReference type="ARBA" id="ARBA00061679"/>
    </source>
</evidence>
<dbReference type="Pfam" id="PF04362">
    <property type="entry name" value="Iron_traffic"/>
    <property type="match status" value="1"/>
</dbReference>
<reference evidence="6 7" key="1">
    <citation type="submission" date="2018-06" db="EMBL/GenBank/DDBJ databases">
        <title>Nitrincola tibetense sp. nov., isolated from Lake XuguoCo on Tibetan Plateau.</title>
        <authorList>
            <person name="Xing P."/>
        </authorList>
    </citation>
    <scope>NUCLEOTIDE SEQUENCE [LARGE SCALE GENOMIC DNA]</scope>
    <source>
        <strain evidence="7">xg18</strain>
    </source>
</reference>
<evidence type="ECO:0000256" key="4">
    <source>
        <dbReference type="ARBA" id="ARBA00070403"/>
    </source>
</evidence>
<name>A0A364NLM8_9GAMM</name>
<evidence type="ECO:0000256" key="2">
    <source>
        <dbReference type="ARBA" id="ARBA00053793"/>
    </source>
</evidence>
<comment type="similarity">
    <text evidence="3 5">Belongs to the Fe(2+)-trafficking protein family.</text>
</comment>
<comment type="function">
    <text evidence="2">Could be a mediator in iron transactions between iron acquisition and iron-requiring processes, such as synthesis and/or repair of Fe-S clusters in biosynthetic enzymes. Necessary to maintain high levels of aconitase under oxidative stress.</text>
</comment>
<dbReference type="GO" id="GO:0034599">
    <property type="term" value="P:cellular response to oxidative stress"/>
    <property type="evidence" value="ECO:0007669"/>
    <property type="project" value="TreeGrafter"/>
</dbReference>
<keyword evidence="1 5" id="KW-0408">Iron</keyword>
<dbReference type="PIRSF" id="PIRSF029827">
    <property type="entry name" value="Fe_traffic_YggX"/>
    <property type="match status" value="1"/>
</dbReference>
<dbReference type="GO" id="GO:0005829">
    <property type="term" value="C:cytosol"/>
    <property type="evidence" value="ECO:0007669"/>
    <property type="project" value="TreeGrafter"/>
</dbReference>
<dbReference type="InterPro" id="IPR007457">
    <property type="entry name" value="Fe_traffick_prot_YggX"/>
</dbReference>
<comment type="caution">
    <text evidence="6">The sequence shown here is derived from an EMBL/GenBank/DDBJ whole genome shotgun (WGS) entry which is preliminary data.</text>
</comment>
<dbReference type="InterPro" id="IPR036766">
    <property type="entry name" value="Fe_traffick_prot_YggX_sf"/>
</dbReference>
<sequence>MSRHVFCCKYQKEMEGLDRAPFPGPVGQRIFDSVSKQAWQEWTAHQTMLINEKHLNMMDAQNRKYLQEQMDKFLTGDDYEKAEGYVPPSEASSDKD</sequence>
<dbReference type="Proteomes" id="UP000250744">
    <property type="component" value="Unassembled WGS sequence"/>
</dbReference>
<evidence type="ECO:0000313" key="6">
    <source>
        <dbReference type="EMBL" id="RAU17972.1"/>
    </source>
</evidence>
<proteinExistence type="inferred from homology"/>